<dbReference type="AlphaFoldDB" id="A0ABD0LY63"/>
<name>A0ABD0LY63_9CAEN</name>
<reference evidence="2 3" key="1">
    <citation type="journal article" date="2023" name="Sci. Data">
        <title>Genome assembly of the Korean intertidal mud-creeper Batillaria attramentaria.</title>
        <authorList>
            <person name="Patra A.K."/>
            <person name="Ho P.T."/>
            <person name="Jun S."/>
            <person name="Lee S.J."/>
            <person name="Kim Y."/>
            <person name="Won Y.J."/>
        </authorList>
    </citation>
    <scope>NUCLEOTIDE SEQUENCE [LARGE SCALE GENOMIC DNA]</scope>
    <source>
        <strain evidence="2">Wonlab-2016</strain>
    </source>
</reference>
<feature type="region of interest" description="Disordered" evidence="1">
    <location>
        <begin position="48"/>
        <end position="83"/>
    </location>
</feature>
<protein>
    <submittedName>
        <fullName evidence="2">Uncharacterized protein</fullName>
    </submittedName>
</protein>
<feature type="compositionally biased region" description="Gly residues" evidence="1">
    <location>
        <begin position="60"/>
        <end position="71"/>
    </location>
</feature>
<proteinExistence type="predicted"/>
<evidence type="ECO:0000313" key="3">
    <source>
        <dbReference type="Proteomes" id="UP001519460"/>
    </source>
</evidence>
<dbReference type="EMBL" id="JACVVK020000014">
    <property type="protein sequence ID" value="KAK7504590.1"/>
    <property type="molecule type" value="Genomic_DNA"/>
</dbReference>
<evidence type="ECO:0000313" key="2">
    <source>
        <dbReference type="EMBL" id="KAK7504590.1"/>
    </source>
</evidence>
<gene>
    <name evidence="2" type="ORF">BaRGS_00004076</name>
</gene>
<dbReference type="Proteomes" id="UP001519460">
    <property type="component" value="Unassembled WGS sequence"/>
</dbReference>
<organism evidence="2 3">
    <name type="scientific">Batillaria attramentaria</name>
    <dbReference type="NCBI Taxonomy" id="370345"/>
    <lineage>
        <taxon>Eukaryota</taxon>
        <taxon>Metazoa</taxon>
        <taxon>Spiralia</taxon>
        <taxon>Lophotrochozoa</taxon>
        <taxon>Mollusca</taxon>
        <taxon>Gastropoda</taxon>
        <taxon>Caenogastropoda</taxon>
        <taxon>Sorbeoconcha</taxon>
        <taxon>Cerithioidea</taxon>
        <taxon>Batillariidae</taxon>
        <taxon>Batillaria</taxon>
    </lineage>
</organism>
<sequence length="109" mass="11563">MRPASVRWTGSSCHLSPCLSDGCRASRCLGPPTSRALGAPGVAIETALSPEHATQDQGALEGGGGVEGRGGSQSWASRDDRLDRPSCAKRYVHPYTTETKRKGHVLFKN</sequence>
<comment type="caution">
    <text evidence="2">The sequence shown here is derived from an EMBL/GenBank/DDBJ whole genome shotgun (WGS) entry which is preliminary data.</text>
</comment>
<keyword evidence="3" id="KW-1185">Reference proteome</keyword>
<evidence type="ECO:0000256" key="1">
    <source>
        <dbReference type="SAM" id="MobiDB-lite"/>
    </source>
</evidence>
<accession>A0ABD0LY63</accession>